<dbReference type="GO" id="GO:0006887">
    <property type="term" value="P:exocytosis"/>
    <property type="evidence" value="ECO:0007669"/>
    <property type="project" value="TreeGrafter"/>
</dbReference>
<keyword evidence="2" id="KW-0597">Phosphoprotein</keyword>
<dbReference type="FunFam" id="1.20.5.4880:FF:000001">
    <property type="entry name" value="Guanine nucleotide exchange factor for Rab-3A"/>
    <property type="match status" value="1"/>
</dbReference>
<evidence type="ECO:0000256" key="4">
    <source>
        <dbReference type="ARBA" id="ARBA00022927"/>
    </source>
</evidence>
<sequence>MLGGCPLFPRQLWDTVEREHKSYPCSQVSFEEESQNPPAVGHWKPLMPSKGEKEEPESGCQDAGGVHEPQSTEQLNVSRLRSSSVEIREKGSEFLRDELHKAQKELKLKDKECERLSKVREQLEQELEELTASLFEEAHKMVREANTKQAAAEKQLREARGKIDMLQAEVTALKTLVITSTPSSPNRELHPQLQSPSKAGFRKGHGRNKSTSSAMVSAASQNVAPEPVSRECREVDSILFAEFQAWKESPTLDKSCSFLDRIYREDVGPCLDFTKQELSEDAAGAGRPAGAGPYRGIFAGAVADDSLAPRVPFCPFGDIINLSVYHQPLVRPQVVLLDLLPGVEADLRRRLPRVPPLLTPFPHGATRFFVFLTKGGEEGGEPVPAPLRDVPEGKSLPGGIELS</sequence>
<dbReference type="AlphaFoldDB" id="A0A674HAC2"/>
<gene>
    <name evidence="10" type="primary">RAB3IL1</name>
</gene>
<reference evidence="10 11" key="1">
    <citation type="journal article" date="2010" name="Nature">
        <title>The genome of a songbird.</title>
        <authorList>
            <person name="Warren W.C."/>
            <person name="Clayton D.F."/>
            <person name="Ellegren H."/>
            <person name="Arnold A.P."/>
            <person name="Hillier L.W."/>
            <person name="Kunstner A."/>
            <person name="Searle S."/>
            <person name="White S."/>
            <person name="Vilella A.J."/>
            <person name="Fairley S."/>
            <person name="Heger A."/>
            <person name="Kong L."/>
            <person name="Ponting C.P."/>
            <person name="Jarvis E.D."/>
            <person name="Mello C.V."/>
            <person name="Minx P."/>
            <person name="Lovell P."/>
            <person name="Velho T.A."/>
            <person name="Ferris M."/>
            <person name="Balakrishnan C.N."/>
            <person name="Sinha S."/>
            <person name="Blatti C."/>
            <person name="London S.E."/>
            <person name="Li Y."/>
            <person name="Lin Y.C."/>
            <person name="George J."/>
            <person name="Sweedler J."/>
            <person name="Southey B."/>
            <person name="Gunaratne P."/>
            <person name="Watson M."/>
            <person name="Nam K."/>
            <person name="Backstrom N."/>
            <person name="Smeds L."/>
            <person name="Nabholz B."/>
            <person name="Itoh Y."/>
            <person name="Whitney O."/>
            <person name="Pfenning A.R."/>
            <person name="Howard J."/>
            <person name="Volker M."/>
            <person name="Skinner B.M."/>
            <person name="Griffin D.K."/>
            <person name="Ye L."/>
            <person name="McLaren W.M."/>
            <person name="Flicek P."/>
            <person name="Quesada V."/>
            <person name="Velasco G."/>
            <person name="Lopez-Otin C."/>
            <person name="Puente X.S."/>
            <person name="Olender T."/>
            <person name="Lancet D."/>
            <person name="Smit A.F."/>
            <person name="Hubley R."/>
            <person name="Konkel M.K."/>
            <person name="Walker J.A."/>
            <person name="Batzer M.A."/>
            <person name="Gu W."/>
            <person name="Pollock D.D."/>
            <person name="Chen L."/>
            <person name="Cheng Z."/>
            <person name="Eichler E.E."/>
            <person name="Stapley J."/>
            <person name="Slate J."/>
            <person name="Ekblom R."/>
            <person name="Birkhead T."/>
            <person name="Burke T."/>
            <person name="Burt D."/>
            <person name="Scharff C."/>
            <person name="Adam I."/>
            <person name="Richard H."/>
            <person name="Sultan M."/>
            <person name="Soldatov A."/>
            <person name="Lehrach H."/>
            <person name="Edwards S.V."/>
            <person name="Yang S.P."/>
            <person name="Li X."/>
            <person name="Graves T."/>
            <person name="Fulton L."/>
            <person name="Nelson J."/>
            <person name="Chinwalla A."/>
            <person name="Hou S."/>
            <person name="Mardis E.R."/>
            <person name="Wilson R.K."/>
        </authorList>
    </citation>
    <scope>NUCLEOTIDE SEQUENCE [LARGE SCALE GENOMIC DNA]</scope>
</reference>
<feature type="region of interest" description="Disordered" evidence="8">
    <location>
        <begin position="380"/>
        <end position="403"/>
    </location>
</feature>
<evidence type="ECO:0000313" key="11">
    <source>
        <dbReference type="Proteomes" id="UP000007754"/>
    </source>
</evidence>
<feature type="region of interest" description="Disordered" evidence="8">
    <location>
        <begin position="27"/>
        <end position="73"/>
    </location>
</feature>
<reference evidence="10" key="2">
    <citation type="submission" date="2025-08" db="UniProtKB">
        <authorList>
            <consortium name="Ensembl"/>
        </authorList>
    </citation>
    <scope>IDENTIFICATION</scope>
</reference>
<dbReference type="Gene3D" id="1.20.5.4880">
    <property type="match status" value="1"/>
</dbReference>
<dbReference type="Proteomes" id="UP000007754">
    <property type="component" value="Chromosome 5"/>
</dbReference>
<evidence type="ECO:0000256" key="8">
    <source>
        <dbReference type="SAM" id="MobiDB-lite"/>
    </source>
</evidence>
<evidence type="ECO:0000256" key="6">
    <source>
        <dbReference type="ARBA" id="ARBA00025794"/>
    </source>
</evidence>
<keyword evidence="3" id="KW-0344">Guanine-nucleotide releasing factor</keyword>
<evidence type="ECO:0000256" key="7">
    <source>
        <dbReference type="SAM" id="Coils"/>
    </source>
</evidence>
<accession>A0A674HAC2</accession>
<protein>
    <submittedName>
        <fullName evidence="10">Ferritin heavy chain 1</fullName>
    </submittedName>
</protein>
<comment type="similarity">
    <text evidence="6">Belongs to the SEC2 family.</text>
</comment>
<dbReference type="GeneTree" id="ENSGT00940000159102"/>
<evidence type="ECO:0000256" key="5">
    <source>
        <dbReference type="ARBA" id="ARBA00023054"/>
    </source>
</evidence>
<dbReference type="GO" id="GO:0070319">
    <property type="term" value="C:Golgi to plasma membrane transport vesicle"/>
    <property type="evidence" value="ECO:0007669"/>
    <property type="project" value="TreeGrafter"/>
</dbReference>
<feature type="compositionally biased region" description="Polar residues" evidence="8">
    <location>
        <begin position="181"/>
        <end position="197"/>
    </location>
</feature>
<organism evidence="10 11">
    <name type="scientific">Taeniopygia guttata</name>
    <name type="common">Zebra finch</name>
    <name type="synonym">Poephila guttata</name>
    <dbReference type="NCBI Taxonomy" id="59729"/>
    <lineage>
        <taxon>Eukaryota</taxon>
        <taxon>Metazoa</taxon>
        <taxon>Chordata</taxon>
        <taxon>Craniata</taxon>
        <taxon>Vertebrata</taxon>
        <taxon>Euteleostomi</taxon>
        <taxon>Archelosauria</taxon>
        <taxon>Archosauria</taxon>
        <taxon>Dinosauria</taxon>
        <taxon>Saurischia</taxon>
        <taxon>Theropoda</taxon>
        <taxon>Coelurosauria</taxon>
        <taxon>Aves</taxon>
        <taxon>Neognathae</taxon>
        <taxon>Neoaves</taxon>
        <taxon>Telluraves</taxon>
        <taxon>Australaves</taxon>
        <taxon>Passeriformes</taxon>
        <taxon>Passeroidea</taxon>
        <taxon>Estrildidae</taxon>
        <taxon>Estrildinae</taxon>
        <taxon>Taeniopygia</taxon>
    </lineage>
</organism>
<keyword evidence="4" id="KW-0653">Protein transport</keyword>
<dbReference type="Ensembl" id="ENSTGUT00000036459.1">
    <property type="protein sequence ID" value="ENSTGUP00000032561.1"/>
    <property type="gene ID" value="ENSTGUG00000005913.2"/>
</dbReference>
<proteinExistence type="inferred from homology"/>
<reference evidence="10" key="3">
    <citation type="submission" date="2025-09" db="UniProtKB">
        <authorList>
            <consortium name="Ensembl"/>
        </authorList>
    </citation>
    <scope>IDENTIFICATION</scope>
</reference>
<evidence type="ECO:0000313" key="10">
    <source>
        <dbReference type="Ensembl" id="ENSTGUP00000032561.1"/>
    </source>
</evidence>
<evidence type="ECO:0000256" key="2">
    <source>
        <dbReference type="ARBA" id="ARBA00022553"/>
    </source>
</evidence>
<dbReference type="GO" id="GO:0015031">
    <property type="term" value="P:protein transport"/>
    <property type="evidence" value="ECO:0007669"/>
    <property type="project" value="UniProtKB-KW"/>
</dbReference>
<keyword evidence="1" id="KW-0813">Transport</keyword>
<dbReference type="PANTHER" id="PTHR14430">
    <property type="entry name" value="RABIN3-RELATED"/>
    <property type="match status" value="1"/>
</dbReference>
<feature type="coiled-coil region" evidence="7">
    <location>
        <begin position="92"/>
        <end position="176"/>
    </location>
</feature>
<feature type="compositionally biased region" description="Polar residues" evidence="8">
    <location>
        <begin position="209"/>
        <end position="222"/>
    </location>
</feature>
<evidence type="ECO:0000259" key="9">
    <source>
        <dbReference type="Pfam" id="PF06428"/>
    </source>
</evidence>
<name>A0A674HAC2_TAEGU</name>
<evidence type="ECO:0000256" key="3">
    <source>
        <dbReference type="ARBA" id="ARBA00022658"/>
    </source>
</evidence>
<dbReference type="InterPro" id="IPR009449">
    <property type="entry name" value="Sec2_N"/>
</dbReference>
<keyword evidence="11" id="KW-1185">Reference proteome</keyword>
<dbReference type="InterPro" id="IPR040351">
    <property type="entry name" value="RAB3IL/RAB3IP/Sec2"/>
</dbReference>
<dbReference type="SUPFAM" id="SSF144284">
    <property type="entry name" value="Sec2 N-terminal region"/>
    <property type="match status" value="1"/>
</dbReference>
<evidence type="ECO:0000256" key="1">
    <source>
        <dbReference type="ARBA" id="ARBA00022448"/>
    </source>
</evidence>
<dbReference type="Pfam" id="PF06428">
    <property type="entry name" value="Sec2p"/>
    <property type="match status" value="1"/>
</dbReference>
<dbReference type="Pfam" id="PF25555">
    <property type="entry name" value="RAB3A-like_C"/>
    <property type="match status" value="1"/>
</dbReference>
<keyword evidence="5 7" id="KW-0175">Coiled coil</keyword>
<dbReference type="GO" id="GO:0005085">
    <property type="term" value="F:guanyl-nucleotide exchange factor activity"/>
    <property type="evidence" value="ECO:0007669"/>
    <property type="project" value="UniProtKB-KW"/>
</dbReference>
<feature type="region of interest" description="Disordered" evidence="8">
    <location>
        <begin position="181"/>
        <end position="222"/>
    </location>
</feature>
<feature type="domain" description="GDP/GTP exchange factor Sec2 N-terminal" evidence="9">
    <location>
        <begin position="90"/>
        <end position="174"/>
    </location>
</feature>
<dbReference type="PANTHER" id="PTHR14430:SF5">
    <property type="entry name" value="GUANINE NUCLEOTIDE EXCHANGE FACTOR FOR RAB-3A"/>
    <property type="match status" value="1"/>
</dbReference>